<dbReference type="AlphaFoldDB" id="A0A8S3QX17"/>
<dbReference type="OrthoDB" id="3666223at2759"/>
<feature type="chain" id="PRO_5035860236" description="Contactin" evidence="5">
    <location>
        <begin position="19"/>
        <end position="1277"/>
    </location>
</feature>
<dbReference type="SMART" id="SM00408">
    <property type="entry name" value="IGc2"/>
    <property type="match status" value="5"/>
</dbReference>
<dbReference type="Gene3D" id="3.10.100.10">
    <property type="entry name" value="Mannose-Binding Protein A, subunit A"/>
    <property type="match status" value="1"/>
</dbReference>
<dbReference type="SUPFAM" id="SSF49265">
    <property type="entry name" value="Fibronectin type III"/>
    <property type="match status" value="2"/>
</dbReference>
<feature type="domain" description="Ig-like" evidence="7">
    <location>
        <begin position="411"/>
        <end position="502"/>
    </location>
</feature>
<dbReference type="SUPFAM" id="SSF56436">
    <property type="entry name" value="C-type lectin-like"/>
    <property type="match status" value="1"/>
</dbReference>
<dbReference type="PROSITE" id="PS50835">
    <property type="entry name" value="IG_LIKE"/>
    <property type="match status" value="6"/>
</dbReference>
<dbReference type="InterPro" id="IPR016186">
    <property type="entry name" value="C-type_lectin-like/link_sf"/>
</dbReference>
<gene>
    <name evidence="9" type="ORF">MEDL_15945</name>
</gene>
<keyword evidence="4" id="KW-0812">Transmembrane</keyword>
<protein>
    <recommendedName>
        <fullName evidence="11">Contactin</fullName>
    </recommendedName>
</protein>
<dbReference type="InterPro" id="IPR036179">
    <property type="entry name" value="Ig-like_dom_sf"/>
</dbReference>
<dbReference type="SMART" id="SM00034">
    <property type="entry name" value="CLECT"/>
    <property type="match status" value="1"/>
</dbReference>
<dbReference type="PANTHER" id="PTHR44170:SF6">
    <property type="entry name" value="CONTACTIN"/>
    <property type="match status" value="1"/>
</dbReference>
<keyword evidence="10" id="KW-1185">Reference proteome</keyword>
<feature type="domain" description="Fibronectin type-III" evidence="8">
    <location>
        <begin position="1144"/>
        <end position="1240"/>
    </location>
</feature>
<keyword evidence="4" id="KW-1133">Transmembrane helix</keyword>
<evidence type="ECO:0008006" key="11">
    <source>
        <dbReference type="Google" id="ProtNLM"/>
    </source>
</evidence>
<dbReference type="CDD" id="cd00037">
    <property type="entry name" value="CLECT"/>
    <property type="match status" value="1"/>
</dbReference>
<keyword evidence="5" id="KW-0732">Signal</keyword>
<dbReference type="EMBL" id="CAJPWZ010000841">
    <property type="protein sequence ID" value="CAG2201335.1"/>
    <property type="molecule type" value="Genomic_DNA"/>
</dbReference>
<feature type="domain" description="Ig-like" evidence="7">
    <location>
        <begin position="180"/>
        <end position="281"/>
    </location>
</feature>
<reference evidence="9" key="1">
    <citation type="submission" date="2021-03" db="EMBL/GenBank/DDBJ databases">
        <authorList>
            <person name="Bekaert M."/>
        </authorList>
    </citation>
    <scope>NUCLEOTIDE SEQUENCE</scope>
</reference>
<dbReference type="FunFam" id="2.60.40.10:FF:000032">
    <property type="entry name" value="palladin isoform X1"/>
    <property type="match status" value="1"/>
</dbReference>
<evidence type="ECO:0000259" key="6">
    <source>
        <dbReference type="PROSITE" id="PS50041"/>
    </source>
</evidence>
<feature type="domain" description="C-type lectin" evidence="6">
    <location>
        <begin position="34"/>
        <end position="159"/>
    </location>
</feature>
<dbReference type="GO" id="GO:0098609">
    <property type="term" value="P:cell-cell adhesion"/>
    <property type="evidence" value="ECO:0007669"/>
    <property type="project" value="TreeGrafter"/>
</dbReference>
<dbReference type="Gene3D" id="2.60.40.10">
    <property type="entry name" value="Immunoglobulins"/>
    <property type="match status" value="10"/>
</dbReference>
<evidence type="ECO:0000256" key="1">
    <source>
        <dbReference type="ARBA" id="ARBA00022737"/>
    </source>
</evidence>
<evidence type="ECO:0000313" key="10">
    <source>
        <dbReference type="Proteomes" id="UP000683360"/>
    </source>
</evidence>
<dbReference type="GO" id="GO:0005886">
    <property type="term" value="C:plasma membrane"/>
    <property type="evidence" value="ECO:0007669"/>
    <property type="project" value="TreeGrafter"/>
</dbReference>
<evidence type="ECO:0000256" key="2">
    <source>
        <dbReference type="ARBA" id="ARBA00023157"/>
    </source>
</evidence>
<dbReference type="PROSITE" id="PS50041">
    <property type="entry name" value="C_TYPE_LECTIN_2"/>
    <property type="match status" value="1"/>
</dbReference>
<dbReference type="InterPro" id="IPR036116">
    <property type="entry name" value="FN3_sf"/>
</dbReference>
<dbReference type="InterPro" id="IPR016187">
    <property type="entry name" value="CTDL_fold"/>
</dbReference>
<feature type="transmembrane region" description="Helical" evidence="4">
    <location>
        <begin position="1251"/>
        <end position="1276"/>
    </location>
</feature>
<feature type="domain" description="Ig-like" evidence="7">
    <location>
        <begin position="712"/>
        <end position="793"/>
    </location>
</feature>
<dbReference type="GO" id="GO:0030424">
    <property type="term" value="C:axon"/>
    <property type="evidence" value="ECO:0007669"/>
    <property type="project" value="TreeGrafter"/>
</dbReference>
<dbReference type="InterPro" id="IPR003961">
    <property type="entry name" value="FN3_dom"/>
</dbReference>
<dbReference type="InterPro" id="IPR013783">
    <property type="entry name" value="Ig-like_fold"/>
</dbReference>
<comment type="caution">
    <text evidence="9">The sequence shown here is derived from an EMBL/GenBank/DDBJ whole genome shotgun (WGS) entry which is preliminary data.</text>
</comment>
<evidence type="ECO:0000259" key="8">
    <source>
        <dbReference type="PROSITE" id="PS50853"/>
    </source>
</evidence>
<evidence type="ECO:0000256" key="4">
    <source>
        <dbReference type="SAM" id="Phobius"/>
    </source>
</evidence>
<accession>A0A8S3QX17</accession>
<dbReference type="FunFam" id="2.60.40.10:FF:000035">
    <property type="entry name" value="Contactin 1"/>
    <property type="match status" value="1"/>
</dbReference>
<evidence type="ECO:0000256" key="5">
    <source>
        <dbReference type="SAM" id="SignalP"/>
    </source>
</evidence>
<name>A0A8S3QX17_MYTED</name>
<dbReference type="Proteomes" id="UP000683360">
    <property type="component" value="Unassembled WGS sequence"/>
</dbReference>
<evidence type="ECO:0000259" key="7">
    <source>
        <dbReference type="PROSITE" id="PS50835"/>
    </source>
</evidence>
<feature type="domain" description="Ig-like" evidence="7">
    <location>
        <begin position="295"/>
        <end position="393"/>
    </location>
</feature>
<keyword evidence="3" id="KW-0393">Immunoglobulin domain</keyword>
<feature type="domain" description="Fibronectin type-III" evidence="8">
    <location>
        <begin position="1032"/>
        <end position="1139"/>
    </location>
</feature>
<dbReference type="CDD" id="cd00063">
    <property type="entry name" value="FN3"/>
    <property type="match status" value="3"/>
</dbReference>
<evidence type="ECO:0000313" key="9">
    <source>
        <dbReference type="EMBL" id="CAG2201335.1"/>
    </source>
</evidence>
<dbReference type="InterPro" id="IPR003598">
    <property type="entry name" value="Ig_sub2"/>
</dbReference>
<keyword evidence="2" id="KW-1015">Disulfide bond</keyword>
<dbReference type="Pfam" id="PF00041">
    <property type="entry name" value="fn3"/>
    <property type="match status" value="2"/>
</dbReference>
<dbReference type="Pfam" id="PF13927">
    <property type="entry name" value="Ig_3"/>
    <property type="match status" value="3"/>
</dbReference>
<sequence length="1277" mass="143108">MWLAKLCIILGTVVLVRAQTVYYNCPDGWVTDQPNKRCYNFIFYPKLPYVLAAKSCAESFSSLVSVTTSVEHSFINEYLLAHDSNRYEWYTSGRKDLNNGYVWEGEGVKLSDVSPVLNFWMSGYQFVPQERLIYKFDATQNGYRWYIGQDTIKRAYICEIGQEEAYRVLIQRRDFTFGTPYLNLDETANGPIFDSDGVPENIWFLKSTRSLYLECLAIGYPQPTYKWLRGPTFEQISEEVKTATDSRYTLTNGKLTIQNPDDRDSRYYRCEASNPQGKIISNYAQLAMGTLGEFPNYSDAPVTAYAYEGAVVLCSKINFEPSVVYNWERYIGSGGVPQDIFVTTTPHLFISANGRLYFSEISKEDHGDYYCRVSLSGISDSVVGTAQAPSAVSRPIKLNVVTQASKNDWGPLIQDDFINVFPNPPVRGQGVRLECFAYGSAVNYKVNWNFIWSRRGGLPSKVKFGDFNRVLILENAQAEDEGLYTCLVTRGSGSQSKDFQLMLNTKPYFLNPLKHQHVDIGSHISWQCLADGNPPPEYSWYRNGTMILPNDPDVTIKRNVLTISTADPRKHSGMYQCGATNVLGQVLSSAQLRVLAFPPSFTKNPLPQSLAGAIRGNISIPCHPEASPRPSIRWAKQDRFGNLQDLSVQVITGPILDNTVHYRMNLNGDLVITNIGNEDEGTFICIATNDYGEDQSACQLSVQDGTTLFRKPNNFYRNYVQNDTVFINCEASYDPALDLIYVWKFNGKRIDMEKESYFFTQSFNPVGLYIKPLQYYHEGEYECTALTPLNSVSAAGIVEVQGVPEAPSGLYGDSGRVTTNSIIFYWTTGKDRGSAILEYEVIYNVDSEPGQWYSATTGINKILHADTLVVGGLDTKKRKYELKGLLPGNNYRFKIRAKNIKGWSEFSLESAYYQTLMAAPLVNPDFMNITGGGGSVGDLTIKWNPLPKKYHGGTGLYYRLYWRTDSTQVWIATNVQSKQDDLSKGQLYYVQLVGKDNFYLPYEVMIQARNAYGNGQNSTTRIIYSAEGMPIPAPKIQGCSAINSTAMDVYWTPIENTRQNIKGKIAGFQVNYWARPSGGETLPIYKQFIRFSEKDDIVPTHGIVIGITPNAFSIFDVQVFNTAGLGPKSDSYPCKTASDATILYPTEVRVHPVDSTSVKITWRGVLISTDEATIVGYKIFLWPSNENFRSAFEYMADFMPTEWKLSNLEAGVVYSIRISAFSDAGDGQKSPTVYFAIAGGATLIDQTVTQFSYLAASSISSSIILILLASMVVFMLS</sequence>
<feature type="domain" description="Ig-like" evidence="7">
    <location>
        <begin position="599"/>
        <end position="701"/>
    </location>
</feature>
<dbReference type="PANTHER" id="PTHR44170">
    <property type="entry name" value="PROTEIN SIDEKICK"/>
    <property type="match status" value="1"/>
</dbReference>
<keyword evidence="4" id="KW-0472">Membrane</keyword>
<dbReference type="SMART" id="SM00409">
    <property type="entry name" value="IG"/>
    <property type="match status" value="6"/>
</dbReference>
<dbReference type="InterPro" id="IPR003599">
    <property type="entry name" value="Ig_sub"/>
</dbReference>
<feature type="domain" description="Ig-like" evidence="7">
    <location>
        <begin position="507"/>
        <end position="593"/>
    </location>
</feature>
<dbReference type="InterPro" id="IPR007110">
    <property type="entry name" value="Ig-like_dom"/>
</dbReference>
<dbReference type="InterPro" id="IPR001304">
    <property type="entry name" value="C-type_lectin-like"/>
</dbReference>
<feature type="signal peptide" evidence="5">
    <location>
        <begin position="1"/>
        <end position="18"/>
    </location>
</feature>
<dbReference type="GO" id="GO:0007411">
    <property type="term" value="P:axon guidance"/>
    <property type="evidence" value="ECO:0007669"/>
    <property type="project" value="TreeGrafter"/>
</dbReference>
<feature type="domain" description="Fibronectin type-III" evidence="8">
    <location>
        <begin position="806"/>
        <end position="918"/>
    </location>
</feature>
<proteinExistence type="predicted"/>
<dbReference type="PROSITE" id="PS50853">
    <property type="entry name" value="FN3"/>
    <property type="match status" value="3"/>
</dbReference>
<dbReference type="SUPFAM" id="SSF48726">
    <property type="entry name" value="Immunoglobulin"/>
    <property type="match status" value="6"/>
</dbReference>
<organism evidence="9 10">
    <name type="scientific">Mytilus edulis</name>
    <name type="common">Blue mussel</name>
    <dbReference type="NCBI Taxonomy" id="6550"/>
    <lineage>
        <taxon>Eukaryota</taxon>
        <taxon>Metazoa</taxon>
        <taxon>Spiralia</taxon>
        <taxon>Lophotrochozoa</taxon>
        <taxon>Mollusca</taxon>
        <taxon>Bivalvia</taxon>
        <taxon>Autobranchia</taxon>
        <taxon>Pteriomorphia</taxon>
        <taxon>Mytilida</taxon>
        <taxon>Mytiloidea</taxon>
        <taxon>Mytilidae</taxon>
        <taxon>Mytilinae</taxon>
        <taxon>Mytilus</taxon>
    </lineage>
</organism>
<dbReference type="SMART" id="SM00060">
    <property type="entry name" value="FN3"/>
    <property type="match status" value="4"/>
</dbReference>
<evidence type="ECO:0000256" key="3">
    <source>
        <dbReference type="ARBA" id="ARBA00023319"/>
    </source>
</evidence>
<keyword evidence="1" id="KW-0677">Repeat</keyword>